<dbReference type="Pfam" id="PF13157">
    <property type="entry name" value="Enas"/>
    <property type="match status" value="1"/>
</dbReference>
<proteinExistence type="predicted"/>
<accession>A0A916YV66</accession>
<evidence type="ECO:0000259" key="1">
    <source>
        <dbReference type="Pfam" id="PF13157"/>
    </source>
</evidence>
<protein>
    <recommendedName>
        <fullName evidence="1">Endospore appendages core domain-containing protein</fullName>
    </recommendedName>
</protein>
<dbReference type="AlphaFoldDB" id="A0A916YV66"/>
<evidence type="ECO:0000313" key="2">
    <source>
        <dbReference type="EMBL" id="GGD62946.1"/>
    </source>
</evidence>
<keyword evidence="3" id="KW-1185">Reference proteome</keyword>
<organism evidence="2 3">
    <name type="scientific">Paenibacillus nasutitermitis</name>
    <dbReference type="NCBI Taxonomy" id="1652958"/>
    <lineage>
        <taxon>Bacteria</taxon>
        <taxon>Bacillati</taxon>
        <taxon>Bacillota</taxon>
        <taxon>Bacilli</taxon>
        <taxon>Bacillales</taxon>
        <taxon>Paenibacillaceae</taxon>
        <taxon>Paenibacillus</taxon>
    </lineage>
</organism>
<feature type="domain" description="Endospore appendages core" evidence="1">
    <location>
        <begin position="16"/>
        <end position="127"/>
    </location>
</feature>
<dbReference type="Proteomes" id="UP000612456">
    <property type="component" value="Unassembled WGS sequence"/>
</dbReference>
<gene>
    <name evidence="2" type="ORF">GCM10010911_20900</name>
</gene>
<dbReference type="InterPro" id="IPR025055">
    <property type="entry name" value="Ena_core"/>
</dbReference>
<reference evidence="2" key="2">
    <citation type="submission" date="2020-09" db="EMBL/GenBank/DDBJ databases">
        <authorList>
            <person name="Sun Q."/>
            <person name="Zhou Y."/>
        </authorList>
    </citation>
    <scope>NUCLEOTIDE SEQUENCE</scope>
    <source>
        <strain evidence="2">CGMCC 1.15178</strain>
    </source>
</reference>
<reference evidence="2" key="1">
    <citation type="journal article" date="2014" name="Int. J. Syst. Evol. Microbiol.">
        <title>Complete genome sequence of Corynebacterium casei LMG S-19264T (=DSM 44701T), isolated from a smear-ripened cheese.</title>
        <authorList>
            <consortium name="US DOE Joint Genome Institute (JGI-PGF)"/>
            <person name="Walter F."/>
            <person name="Albersmeier A."/>
            <person name="Kalinowski J."/>
            <person name="Ruckert C."/>
        </authorList>
    </citation>
    <scope>NUCLEOTIDE SEQUENCE</scope>
    <source>
        <strain evidence="2">CGMCC 1.15178</strain>
    </source>
</reference>
<dbReference type="EMBL" id="BMHP01000002">
    <property type="protein sequence ID" value="GGD62946.1"/>
    <property type="molecule type" value="Genomic_DNA"/>
</dbReference>
<name>A0A916YV66_9BACL</name>
<sequence length="128" mass="13386">MSGCSCNKGSKDDCCFTCCKEEHMVQDKICSSFVIATGTAARTIFTSVGVDARNFFASGTITYGDGTGTISVQFLLGTTLSGPAILVDPGSTLSFTKTNFNSIQITAASATAETPAQGELCLTPRYRV</sequence>
<evidence type="ECO:0000313" key="3">
    <source>
        <dbReference type="Proteomes" id="UP000612456"/>
    </source>
</evidence>
<comment type="caution">
    <text evidence="2">The sequence shown here is derived from an EMBL/GenBank/DDBJ whole genome shotgun (WGS) entry which is preliminary data.</text>
</comment>
<dbReference type="RefSeq" id="WP_188991924.1">
    <property type="nucleotide sequence ID" value="NZ_BMHP01000002.1"/>
</dbReference>